<keyword evidence="3" id="KW-1185">Reference proteome</keyword>
<dbReference type="Proteomes" id="UP000507245">
    <property type="component" value="Unassembled WGS sequence"/>
</dbReference>
<reference evidence="3" key="1">
    <citation type="journal article" date="2020" name="Genome Biol.">
        <title>Gamete binning: chromosome-level and haplotype-resolved genome assembly enabled by high-throughput single-cell sequencing of gamete genomes.</title>
        <authorList>
            <person name="Campoy J.A."/>
            <person name="Sun H."/>
            <person name="Goel M."/>
            <person name="Jiao W.-B."/>
            <person name="Folz-Donahue K."/>
            <person name="Wang N."/>
            <person name="Rubio M."/>
            <person name="Liu C."/>
            <person name="Kukat C."/>
            <person name="Ruiz D."/>
            <person name="Huettel B."/>
            <person name="Schneeberger K."/>
        </authorList>
    </citation>
    <scope>NUCLEOTIDE SEQUENCE [LARGE SCALE GENOMIC DNA]</scope>
    <source>
        <strain evidence="3">cv. Rojo Pasion</strain>
    </source>
</reference>
<organism evidence="2 3">
    <name type="scientific">Prunus armeniaca</name>
    <name type="common">Apricot</name>
    <name type="synonym">Armeniaca vulgaris</name>
    <dbReference type="NCBI Taxonomy" id="36596"/>
    <lineage>
        <taxon>Eukaryota</taxon>
        <taxon>Viridiplantae</taxon>
        <taxon>Streptophyta</taxon>
        <taxon>Embryophyta</taxon>
        <taxon>Tracheophyta</taxon>
        <taxon>Spermatophyta</taxon>
        <taxon>Magnoliopsida</taxon>
        <taxon>eudicotyledons</taxon>
        <taxon>Gunneridae</taxon>
        <taxon>Pentapetalae</taxon>
        <taxon>rosids</taxon>
        <taxon>fabids</taxon>
        <taxon>Rosales</taxon>
        <taxon>Rosaceae</taxon>
        <taxon>Amygdaloideae</taxon>
        <taxon>Amygdaleae</taxon>
        <taxon>Prunus</taxon>
    </lineage>
</organism>
<evidence type="ECO:0000313" key="2">
    <source>
        <dbReference type="EMBL" id="CAB4301812.1"/>
    </source>
</evidence>
<sequence length="101" mass="11493">MRTRYLNIDYFTVTPIQALETLTFLHLAHSNLSISSNSSKFRSKSNSYRSKPLSPSSSPTFFLTTSLSMLQTSRSSIRLRLLEVSVQEAISCSFRRFDDCS</sequence>
<accession>A0A6J5WQ67</accession>
<proteinExistence type="predicted"/>
<evidence type="ECO:0000256" key="1">
    <source>
        <dbReference type="SAM" id="MobiDB-lite"/>
    </source>
</evidence>
<evidence type="ECO:0000313" key="3">
    <source>
        <dbReference type="Proteomes" id="UP000507245"/>
    </source>
</evidence>
<name>A0A6J5WQ67_PRUAR</name>
<dbReference type="AlphaFoldDB" id="A0A6J5WQ67"/>
<gene>
    <name evidence="2" type="ORF">ORAREDHAP_LOCUS17378</name>
</gene>
<protein>
    <submittedName>
        <fullName evidence="2">Uncharacterized protein</fullName>
    </submittedName>
</protein>
<feature type="region of interest" description="Disordered" evidence="1">
    <location>
        <begin position="35"/>
        <end position="58"/>
    </location>
</feature>
<dbReference type="EMBL" id="CAEKKB010000002">
    <property type="protein sequence ID" value="CAB4301812.1"/>
    <property type="molecule type" value="Genomic_DNA"/>
</dbReference>